<dbReference type="EMBL" id="JAUSUC010000094">
    <property type="protein sequence ID" value="MDQ0216887.1"/>
    <property type="molecule type" value="Genomic_DNA"/>
</dbReference>
<dbReference type="Proteomes" id="UP001237207">
    <property type="component" value="Unassembled WGS sequence"/>
</dbReference>
<gene>
    <name evidence="1" type="ORF">J2S13_003385</name>
</gene>
<protein>
    <submittedName>
        <fullName evidence="1">Uncharacterized protein</fullName>
    </submittedName>
</protein>
<dbReference type="RefSeq" id="WP_307258961.1">
    <property type="nucleotide sequence ID" value="NZ_JAUSUC010000094.1"/>
</dbReference>
<reference evidence="1" key="1">
    <citation type="submission" date="2023-07" db="EMBL/GenBank/DDBJ databases">
        <title>Genomic Encyclopedia of Type Strains, Phase IV (KMG-IV): sequencing the most valuable type-strain genomes for metagenomic binning, comparative biology and taxonomic classification.</title>
        <authorList>
            <person name="Goeker M."/>
        </authorList>
    </citation>
    <scope>NUCLEOTIDE SEQUENCE</scope>
    <source>
        <strain evidence="1">DSM 23947</strain>
    </source>
</reference>
<evidence type="ECO:0000313" key="2">
    <source>
        <dbReference type="Proteomes" id="UP001237207"/>
    </source>
</evidence>
<evidence type="ECO:0000313" key="1">
    <source>
        <dbReference type="EMBL" id="MDQ0216887.1"/>
    </source>
</evidence>
<name>A0AAJ1WI35_9BACI</name>
<comment type="caution">
    <text evidence="1">The sequence shown here is derived from an EMBL/GenBank/DDBJ whole genome shotgun (WGS) entry which is preliminary data.</text>
</comment>
<accession>A0AAJ1WI35</accession>
<keyword evidence="2" id="KW-1185">Reference proteome</keyword>
<organism evidence="1 2">
    <name type="scientific">Oikeobacillus pervagus</name>
    <dbReference type="NCBI Taxonomy" id="1325931"/>
    <lineage>
        <taxon>Bacteria</taxon>
        <taxon>Bacillati</taxon>
        <taxon>Bacillota</taxon>
        <taxon>Bacilli</taxon>
        <taxon>Bacillales</taxon>
        <taxon>Bacillaceae</taxon>
        <taxon>Oikeobacillus</taxon>
    </lineage>
</organism>
<sequence length="73" mass="8559">MLHNRNCKDVSFELEFLDSYFMEDGVRMESLMNLAGPYRITIEANSKKSIHLKELIELSDIPKHIDGEKTRIF</sequence>
<proteinExistence type="predicted"/>
<dbReference type="AlphaFoldDB" id="A0AAJ1WI35"/>